<keyword evidence="1" id="KW-0378">Hydrolase</keyword>
<dbReference type="PRINTS" id="PR00412">
    <property type="entry name" value="EPOXHYDRLASE"/>
</dbReference>
<feature type="domain" description="AB hydrolase-1" evidence="2">
    <location>
        <begin position="59"/>
        <end position="298"/>
    </location>
</feature>
<dbReference type="Pfam" id="PF00561">
    <property type="entry name" value="Abhydrolase_1"/>
    <property type="match status" value="1"/>
</dbReference>
<dbReference type="InterPro" id="IPR000639">
    <property type="entry name" value="Epox_hydrolase-like"/>
</dbReference>
<dbReference type="RefSeq" id="WP_246131387.1">
    <property type="nucleotide sequence ID" value="NZ_VNHU01000001.1"/>
</dbReference>
<dbReference type="PRINTS" id="PR00111">
    <property type="entry name" value="ABHYDROLASE"/>
</dbReference>
<dbReference type="InterPro" id="IPR029058">
    <property type="entry name" value="AB_hydrolase_fold"/>
</dbReference>
<dbReference type="Gene3D" id="3.40.50.1820">
    <property type="entry name" value="alpha/beta hydrolase"/>
    <property type="match status" value="1"/>
</dbReference>
<name>A0A5S5CF91_9FLAO</name>
<evidence type="ECO:0000313" key="4">
    <source>
        <dbReference type="Proteomes" id="UP000324376"/>
    </source>
</evidence>
<reference evidence="3 4" key="1">
    <citation type="submission" date="2019-07" db="EMBL/GenBank/DDBJ databases">
        <title>Genomic Encyclopedia of Archaeal and Bacterial Type Strains, Phase II (KMG-II): from individual species to whole genera.</title>
        <authorList>
            <person name="Goeker M."/>
        </authorList>
    </citation>
    <scope>NUCLEOTIDE SEQUENCE [LARGE SCALE GENOMIC DNA]</scope>
    <source>
        <strain evidence="3 4">DSM 17527</strain>
    </source>
</reference>
<evidence type="ECO:0000313" key="3">
    <source>
        <dbReference type="EMBL" id="TYP77030.1"/>
    </source>
</evidence>
<dbReference type="GO" id="GO:0004301">
    <property type="term" value="F:epoxide hydrolase activity"/>
    <property type="evidence" value="ECO:0007669"/>
    <property type="project" value="TreeGrafter"/>
</dbReference>
<protein>
    <submittedName>
        <fullName evidence="3">Pimeloyl-ACP methyl ester carboxylesterase</fullName>
    </submittedName>
</protein>
<gene>
    <name evidence="3" type="ORF">BD809_101177</name>
</gene>
<dbReference type="InterPro" id="IPR000073">
    <property type="entry name" value="AB_hydrolase_1"/>
</dbReference>
<dbReference type="InterPro" id="IPR051340">
    <property type="entry name" value="Haloalkane_dehalogenase"/>
</dbReference>
<evidence type="ECO:0000259" key="2">
    <source>
        <dbReference type="Pfam" id="PF00561"/>
    </source>
</evidence>
<dbReference type="SUPFAM" id="SSF53474">
    <property type="entry name" value="alpha/beta-Hydrolases"/>
    <property type="match status" value="1"/>
</dbReference>
<organism evidence="3 4">
    <name type="scientific">Aquimarina intermedia</name>
    <dbReference type="NCBI Taxonomy" id="350814"/>
    <lineage>
        <taxon>Bacteria</taxon>
        <taxon>Pseudomonadati</taxon>
        <taxon>Bacteroidota</taxon>
        <taxon>Flavobacteriia</taxon>
        <taxon>Flavobacteriales</taxon>
        <taxon>Flavobacteriaceae</taxon>
        <taxon>Aquimarina</taxon>
    </lineage>
</organism>
<dbReference type="AlphaFoldDB" id="A0A5S5CF91"/>
<dbReference type="PANTHER" id="PTHR42977:SF3">
    <property type="entry name" value="AB HYDROLASE-1 DOMAIN-CONTAINING PROTEIN"/>
    <property type="match status" value="1"/>
</dbReference>
<dbReference type="PROSITE" id="PS51257">
    <property type="entry name" value="PROKAR_LIPOPROTEIN"/>
    <property type="match status" value="1"/>
</dbReference>
<accession>A0A5S5CF91</accession>
<evidence type="ECO:0000256" key="1">
    <source>
        <dbReference type="ARBA" id="ARBA00022801"/>
    </source>
</evidence>
<dbReference type="Proteomes" id="UP000324376">
    <property type="component" value="Unassembled WGS sequence"/>
</dbReference>
<comment type="caution">
    <text evidence="3">The sequence shown here is derived from an EMBL/GenBank/DDBJ whole genome shotgun (WGS) entry which is preliminary data.</text>
</comment>
<keyword evidence="4" id="KW-1185">Reference proteome</keyword>
<proteinExistence type="predicted"/>
<dbReference type="EMBL" id="VNHU01000001">
    <property type="protein sequence ID" value="TYP77030.1"/>
    <property type="molecule type" value="Genomic_DNA"/>
</dbReference>
<dbReference type="PANTHER" id="PTHR42977">
    <property type="entry name" value="HYDROLASE-RELATED"/>
    <property type="match status" value="1"/>
</dbReference>
<sequence>MSYRIFTLFICFLFLFGCKPYETTKVRKNQITYESFRENQRTFPSEDGIIKYIDKGNGPVIVLLHGVPTSGWLYRKMIDPLVAGGYRVVVPDMLGFGSSDSPEGFELYSEQNHARRLLELMNGLGVDTWTQVVHDAGGVWTWELFKSQPNRIVNLVLLNTVLFDDGFYPTIQLQPGIASKTKMWSYRKGIATNNLFKKLFDEGLQQNKLNHLDVEGYKTPLVEGKTDALYYYYSETCNQLPDYRTTFDSIKIPTTVIWGIHDTMLQWPPQQLSVANSFDVKKENIHVIDEKHFLQETKAKKISYIIRDFLSSNKAK</sequence>